<evidence type="ECO:0000259" key="2">
    <source>
        <dbReference type="Pfam" id="PF09949"/>
    </source>
</evidence>
<evidence type="ECO:0000313" key="3">
    <source>
        <dbReference type="EMBL" id="KAJ8988422.1"/>
    </source>
</evidence>
<comment type="caution">
    <text evidence="3">The sequence shown here is derived from an EMBL/GenBank/DDBJ whole genome shotgun (WGS) entry which is preliminary data.</text>
</comment>
<dbReference type="GO" id="GO:0030479">
    <property type="term" value="C:actin cortical patch"/>
    <property type="evidence" value="ECO:0007669"/>
    <property type="project" value="TreeGrafter"/>
</dbReference>
<reference evidence="3" key="1">
    <citation type="submission" date="2023-01" db="EMBL/GenBank/DDBJ databases">
        <title>Exophiala dermititidis isolated from Cystic Fibrosis Patient.</title>
        <authorList>
            <person name="Kurbessoian T."/>
            <person name="Crocker A."/>
            <person name="Murante D."/>
            <person name="Hogan D.A."/>
            <person name="Stajich J.E."/>
        </authorList>
    </citation>
    <scope>NUCLEOTIDE SEQUENCE</scope>
    <source>
        <strain evidence="3">Ex8</strain>
    </source>
</reference>
<dbReference type="InterPro" id="IPR052935">
    <property type="entry name" value="Mg2+_PAP"/>
</dbReference>
<feature type="domain" description="Phosphatidate phosphatase APP1 catalytic" evidence="2">
    <location>
        <begin position="103"/>
        <end position="255"/>
    </location>
</feature>
<sequence length="357" mass="39372">MGLNSSSSAEDPEVKKRMEERLKPLVMTVAPARTVDILIPSLDTDGGPQRQILGPSGTDGLSSQTLVVGGNDDAAGKTITSTGDSEQFPNLQCQTRFVGPTGWAIISDIDDTIKVTQTTSPTGILQSTLADVPKSIPEMEVFYKVLAESFNSPAWFYVSAAPYNLYPFLHEFLNQHYPPGTLLLRDARWAHLGGLLQSFTAGVQDYKTGQIEKIQSWLPKRQVICIGNSTQSDPETYAQLYAKYPGWVKAIYIRKVTDAPHMEEKNKNQRFVEAFKDVPDHVWRVFGRPEELSDHVKHLAGLAHPGLIGNLLARWCQGEHGTKATPPKPPQNTKNAEAEMQQVLNAALSEVKAIPRV</sequence>
<name>A0AAN6ERB5_EXODE</name>
<accession>A0AAN6ERB5</accession>
<feature type="region of interest" description="Disordered" evidence="1">
    <location>
        <begin position="40"/>
        <end position="62"/>
    </location>
</feature>
<evidence type="ECO:0000313" key="4">
    <source>
        <dbReference type="Proteomes" id="UP001161757"/>
    </source>
</evidence>
<protein>
    <recommendedName>
        <fullName evidence="2">Phosphatidate phosphatase APP1 catalytic domain-containing protein</fullName>
    </recommendedName>
</protein>
<dbReference type="EMBL" id="JAJGCB010000018">
    <property type="protein sequence ID" value="KAJ8988422.1"/>
    <property type="molecule type" value="Genomic_DNA"/>
</dbReference>
<dbReference type="Pfam" id="PF09949">
    <property type="entry name" value="APP1_cat"/>
    <property type="match status" value="1"/>
</dbReference>
<gene>
    <name evidence="3" type="ORF">HRR80_007450</name>
</gene>
<proteinExistence type="predicted"/>
<dbReference type="AlphaFoldDB" id="A0AAN6ERB5"/>
<dbReference type="PANTHER" id="PTHR28208:SF1">
    <property type="entry name" value="FILAMENT ORGANIZATION PROTEIN APP1-LIKE, PUTATIVE (AFU_ORTHOLOGUE AFUA_1G06650)-RELATED"/>
    <property type="match status" value="1"/>
</dbReference>
<dbReference type="GO" id="GO:0008195">
    <property type="term" value="F:phosphatidate phosphatase activity"/>
    <property type="evidence" value="ECO:0007669"/>
    <property type="project" value="InterPro"/>
</dbReference>
<evidence type="ECO:0000256" key="1">
    <source>
        <dbReference type="SAM" id="MobiDB-lite"/>
    </source>
</evidence>
<organism evidence="3 4">
    <name type="scientific">Exophiala dermatitidis</name>
    <name type="common">Black yeast-like fungus</name>
    <name type="synonym">Wangiella dermatitidis</name>
    <dbReference type="NCBI Taxonomy" id="5970"/>
    <lineage>
        <taxon>Eukaryota</taxon>
        <taxon>Fungi</taxon>
        <taxon>Dikarya</taxon>
        <taxon>Ascomycota</taxon>
        <taxon>Pezizomycotina</taxon>
        <taxon>Eurotiomycetes</taxon>
        <taxon>Chaetothyriomycetidae</taxon>
        <taxon>Chaetothyriales</taxon>
        <taxon>Herpotrichiellaceae</taxon>
        <taxon>Exophiala</taxon>
    </lineage>
</organism>
<dbReference type="Proteomes" id="UP001161757">
    <property type="component" value="Unassembled WGS sequence"/>
</dbReference>
<dbReference type="InterPro" id="IPR019236">
    <property type="entry name" value="APP1_cat"/>
</dbReference>
<dbReference type="PANTHER" id="PTHR28208">
    <property type="entry name" value="PHOSPHATIDATE PHOSPHATASE APP1"/>
    <property type="match status" value="1"/>
</dbReference>